<dbReference type="OrthoDB" id="9784332at2"/>
<dbReference type="SUPFAM" id="SSF52540">
    <property type="entry name" value="P-loop containing nucleoside triphosphate hydrolases"/>
    <property type="match status" value="1"/>
</dbReference>
<dbReference type="Pfam" id="PF00005">
    <property type="entry name" value="ABC_tran"/>
    <property type="match status" value="1"/>
</dbReference>
<reference evidence="9 10" key="1">
    <citation type="submission" date="2017-05" db="EMBL/GenBank/DDBJ databases">
        <title>Vagococcus spp. assemblies.</title>
        <authorList>
            <person name="Gulvik C.A."/>
        </authorList>
    </citation>
    <scope>NUCLEOTIDE SEQUENCE [LARGE SCALE GENOMIC DNA]</scope>
    <source>
        <strain evidence="9 10">SS1714</strain>
    </source>
</reference>
<dbReference type="GO" id="GO:0005524">
    <property type="term" value="F:ATP binding"/>
    <property type="evidence" value="ECO:0007669"/>
    <property type="project" value="UniProtKB-KW"/>
</dbReference>
<evidence type="ECO:0000313" key="10">
    <source>
        <dbReference type="Proteomes" id="UP000288028"/>
    </source>
</evidence>
<keyword evidence="10" id="KW-1185">Reference proteome</keyword>
<evidence type="ECO:0000256" key="1">
    <source>
        <dbReference type="ARBA" id="ARBA00005417"/>
    </source>
</evidence>
<evidence type="ECO:0000256" key="2">
    <source>
        <dbReference type="ARBA" id="ARBA00022448"/>
    </source>
</evidence>
<evidence type="ECO:0000256" key="4">
    <source>
        <dbReference type="ARBA" id="ARBA00022741"/>
    </source>
</evidence>
<keyword evidence="6" id="KW-1278">Translocase</keyword>
<dbReference type="Proteomes" id="UP000288028">
    <property type="component" value="Unassembled WGS sequence"/>
</dbReference>
<keyword evidence="4" id="KW-0547">Nucleotide-binding</keyword>
<keyword evidence="3" id="KW-1003">Cell membrane</keyword>
<dbReference type="EMBL" id="NGKB01000001">
    <property type="protein sequence ID" value="RSU16808.1"/>
    <property type="molecule type" value="Genomic_DNA"/>
</dbReference>
<dbReference type="InterPro" id="IPR015856">
    <property type="entry name" value="ABC_transpr_CbiO/EcfA_su"/>
</dbReference>
<comment type="caution">
    <text evidence="9">The sequence shown here is derived from an EMBL/GenBank/DDBJ whole genome shotgun (WGS) entry which is preliminary data.</text>
</comment>
<proteinExistence type="inferred from homology"/>
<dbReference type="PANTHER" id="PTHR43553">
    <property type="entry name" value="HEAVY METAL TRANSPORTER"/>
    <property type="match status" value="1"/>
</dbReference>
<name>A0A430B974_9ENTE</name>
<dbReference type="GO" id="GO:0016887">
    <property type="term" value="F:ATP hydrolysis activity"/>
    <property type="evidence" value="ECO:0007669"/>
    <property type="project" value="InterPro"/>
</dbReference>
<dbReference type="RefSeq" id="WP_126790997.1">
    <property type="nucleotide sequence ID" value="NZ_CP060720.1"/>
</dbReference>
<evidence type="ECO:0000256" key="3">
    <source>
        <dbReference type="ARBA" id="ARBA00022475"/>
    </source>
</evidence>
<evidence type="ECO:0000259" key="8">
    <source>
        <dbReference type="PROSITE" id="PS50893"/>
    </source>
</evidence>
<evidence type="ECO:0000313" key="9">
    <source>
        <dbReference type="EMBL" id="RSU16808.1"/>
    </source>
</evidence>
<keyword evidence="2" id="KW-0813">Transport</keyword>
<dbReference type="PROSITE" id="PS50893">
    <property type="entry name" value="ABC_TRANSPORTER_2"/>
    <property type="match status" value="1"/>
</dbReference>
<dbReference type="GeneID" id="95579837"/>
<accession>A0A430B974</accession>
<dbReference type="GO" id="GO:0043190">
    <property type="term" value="C:ATP-binding cassette (ABC) transporter complex"/>
    <property type="evidence" value="ECO:0007669"/>
    <property type="project" value="TreeGrafter"/>
</dbReference>
<dbReference type="SMART" id="SM00382">
    <property type="entry name" value="AAA"/>
    <property type="match status" value="1"/>
</dbReference>
<dbReference type="InterPro" id="IPR003593">
    <property type="entry name" value="AAA+_ATPase"/>
</dbReference>
<protein>
    <recommendedName>
        <fullName evidence="8">ABC transporter domain-containing protein</fullName>
    </recommendedName>
</protein>
<feature type="domain" description="ABC transporter" evidence="8">
    <location>
        <begin position="5"/>
        <end position="234"/>
    </location>
</feature>
<keyword evidence="7" id="KW-0472">Membrane</keyword>
<dbReference type="Gene3D" id="3.40.50.300">
    <property type="entry name" value="P-loop containing nucleotide triphosphate hydrolases"/>
    <property type="match status" value="1"/>
</dbReference>
<sequence>MKEAICFEHVSYRYNEESDWALQDVSVTIERGEQTAIIGENGAGKSTFAKLCCGLLNPEHGTVTIDSKEIYPLKNKEKASLIGYVFQNPDDQIFLSTVEKEISYPHKDYPDKEFFHEVVSLCQLENHLDSHPYNLPWSTRKFITIASIILQKPTYIIFDEPTAGQEKKGKEILKNILSYLNNQQTTVLMISHDMEFIAENFKRALVLKETKVIADDSTKRIFYNEELLQSSGLDQPFVPKLLSSLYSVDSEVLTMDDLAKEL</sequence>
<dbReference type="PANTHER" id="PTHR43553:SF26">
    <property type="entry name" value="ABC TRANSPORTER ATP-BINDING PROTEIN BC_2655-RELATED"/>
    <property type="match status" value="1"/>
</dbReference>
<dbReference type="AlphaFoldDB" id="A0A430B974"/>
<comment type="similarity">
    <text evidence="1">Belongs to the ABC transporter superfamily.</text>
</comment>
<evidence type="ECO:0000256" key="7">
    <source>
        <dbReference type="ARBA" id="ARBA00023136"/>
    </source>
</evidence>
<evidence type="ECO:0000256" key="6">
    <source>
        <dbReference type="ARBA" id="ARBA00022967"/>
    </source>
</evidence>
<dbReference type="InterPro" id="IPR027417">
    <property type="entry name" value="P-loop_NTPase"/>
</dbReference>
<dbReference type="CDD" id="cd03225">
    <property type="entry name" value="ABC_cobalt_CbiO_domain1"/>
    <property type="match status" value="1"/>
</dbReference>
<dbReference type="GO" id="GO:0042626">
    <property type="term" value="F:ATPase-coupled transmembrane transporter activity"/>
    <property type="evidence" value="ECO:0007669"/>
    <property type="project" value="TreeGrafter"/>
</dbReference>
<evidence type="ECO:0000256" key="5">
    <source>
        <dbReference type="ARBA" id="ARBA00022840"/>
    </source>
</evidence>
<dbReference type="InterPro" id="IPR050095">
    <property type="entry name" value="ECF_ABC_transporter_ATP-bd"/>
</dbReference>
<gene>
    <name evidence="9" type="ORF">CBF28_01065</name>
</gene>
<organism evidence="9 10">
    <name type="scientific">Vagococcus carniphilus</name>
    <dbReference type="NCBI Taxonomy" id="218144"/>
    <lineage>
        <taxon>Bacteria</taxon>
        <taxon>Bacillati</taxon>
        <taxon>Bacillota</taxon>
        <taxon>Bacilli</taxon>
        <taxon>Lactobacillales</taxon>
        <taxon>Enterococcaceae</taxon>
        <taxon>Vagococcus</taxon>
    </lineage>
</organism>
<dbReference type="InterPro" id="IPR003439">
    <property type="entry name" value="ABC_transporter-like_ATP-bd"/>
</dbReference>
<keyword evidence="5" id="KW-0067">ATP-binding</keyword>